<gene>
    <name evidence="1" type="ORF">B0A48_14713</name>
</gene>
<keyword evidence="2" id="KW-1185">Reference proteome</keyword>
<dbReference type="Proteomes" id="UP000192596">
    <property type="component" value="Unassembled WGS sequence"/>
</dbReference>
<protein>
    <submittedName>
        <fullName evidence="1">Uncharacterized protein</fullName>
    </submittedName>
</protein>
<dbReference type="AlphaFoldDB" id="A0A1V8SL20"/>
<name>A0A1V8SL20_9PEZI</name>
<evidence type="ECO:0000313" key="1">
    <source>
        <dbReference type="EMBL" id="OQN99571.1"/>
    </source>
</evidence>
<organism evidence="1 2">
    <name type="scientific">Cryoendolithus antarcticus</name>
    <dbReference type="NCBI Taxonomy" id="1507870"/>
    <lineage>
        <taxon>Eukaryota</taxon>
        <taxon>Fungi</taxon>
        <taxon>Dikarya</taxon>
        <taxon>Ascomycota</taxon>
        <taxon>Pezizomycotina</taxon>
        <taxon>Dothideomycetes</taxon>
        <taxon>Dothideomycetidae</taxon>
        <taxon>Cladosporiales</taxon>
        <taxon>Cladosporiaceae</taxon>
        <taxon>Cryoendolithus</taxon>
    </lineage>
</organism>
<evidence type="ECO:0000313" key="2">
    <source>
        <dbReference type="Proteomes" id="UP000192596"/>
    </source>
</evidence>
<dbReference type="EMBL" id="NAJO01000039">
    <property type="protein sequence ID" value="OQN99571.1"/>
    <property type="molecule type" value="Genomic_DNA"/>
</dbReference>
<dbReference type="InParanoid" id="A0A1V8SL20"/>
<proteinExistence type="predicted"/>
<accession>A0A1V8SL20</accession>
<comment type="caution">
    <text evidence="1">The sequence shown here is derived from an EMBL/GenBank/DDBJ whole genome shotgun (WGS) entry which is preliminary data.</text>
</comment>
<reference evidence="2" key="1">
    <citation type="submission" date="2017-03" db="EMBL/GenBank/DDBJ databases">
        <title>Genomes of endolithic fungi from Antarctica.</title>
        <authorList>
            <person name="Coleine C."/>
            <person name="Masonjones S."/>
            <person name="Stajich J.E."/>
        </authorList>
    </citation>
    <scope>NUCLEOTIDE SEQUENCE [LARGE SCALE GENOMIC DNA]</scope>
    <source>
        <strain evidence="2">CCFEE 5527</strain>
    </source>
</reference>
<sequence length="50" mass="5705">MVEKQTGCMETMLILWLVKEPTDEHLLRLEKLNAIAEIQMNGIDGNISYA</sequence>